<evidence type="ECO:0000313" key="6">
    <source>
        <dbReference type="EMBL" id="MBB4348249.1"/>
    </source>
</evidence>
<dbReference type="GO" id="GO:0016787">
    <property type="term" value="F:hydrolase activity"/>
    <property type="evidence" value="ECO:0007669"/>
    <property type="project" value="UniProtKB-KW"/>
</dbReference>
<keyword evidence="1" id="KW-0378">Hydrolase</keyword>
<sequence>MTDIALKMPVGQTDNNRSNDPFSKVISSCSFVVDNARDVAIDDNALSHFARTMPRNGKVAWQFSGRHHYTGEESLTLRYVLCIGAINFGSGYAHDLIRSVPNSTYYTIASLLKDAVTRDPEIVSSQRLIALTMKEVRELFGQAGNDNPRATELMAQFRLSLNELGHWLIDRYDDDLDAVIDDTRSTHTMLQSLLRMKRFEDVSLYDNKQIYYYKRAQLLIADLARVGREFGWWNTVGLERLTIFADNAVAHVLRQLGVLVYSDRLAARIDAGEYLEAGERAENEIRAASVIAGNILQKTLAAERKWSTILEIDHYLWDVSHEPEFRRPSMRRHMCRTIAY</sequence>
<dbReference type="RefSeq" id="WP_183822724.1">
    <property type="nucleotide sequence ID" value="NZ_JACIGW010000002.1"/>
</dbReference>
<evidence type="ECO:0000256" key="5">
    <source>
        <dbReference type="ARBA" id="ARBA00048204"/>
    </source>
</evidence>
<keyword evidence="10" id="KW-1185">Reference proteome</keyword>
<evidence type="ECO:0000313" key="11">
    <source>
        <dbReference type="Proteomes" id="UP000576087"/>
    </source>
</evidence>
<dbReference type="GO" id="GO:0006400">
    <property type="term" value="P:tRNA modification"/>
    <property type="evidence" value="ECO:0007669"/>
    <property type="project" value="TreeGrafter"/>
</dbReference>
<comment type="catalytic activity">
    <reaction evidence="5">
        <text>queuosine 5'-phosphate + H2O = queuine + D-ribose 5-phosphate</text>
        <dbReference type="Rhea" id="RHEA:75387"/>
        <dbReference type="ChEBI" id="CHEBI:15377"/>
        <dbReference type="ChEBI" id="CHEBI:17433"/>
        <dbReference type="ChEBI" id="CHEBI:78346"/>
        <dbReference type="ChEBI" id="CHEBI:194371"/>
    </reaction>
    <physiologicalReaction direction="left-to-right" evidence="5">
        <dbReference type="Rhea" id="RHEA:75388"/>
    </physiologicalReaction>
</comment>
<gene>
    <name evidence="7" type="ORF">GGE31_001990</name>
    <name evidence="6" type="ORF">GGE33_001991</name>
    <name evidence="8" type="ORF">GGE35_001991</name>
</gene>
<name>A0A7W6S6Q7_9HYPH</name>
<protein>
    <recommendedName>
        <fullName evidence="3">Queuosine 5'-phosphate N-glycosylase/hydrolase</fullName>
    </recommendedName>
    <alternativeName>
        <fullName evidence="4">Queuosine-nucleotide N-glycosylase/hydrolase</fullName>
    </alternativeName>
</protein>
<evidence type="ECO:0000256" key="1">
    <source>
        <dbReference type="ARBA" id="ARBA00022801"/>
    </source>
</evidence>
<dbReference type="EMBL" id="JACIGW010000002">
    <property type="protein sequence ID" value="MBB4348249.1"/>
    <property type="molecule type" value="Genomic_DNA"/>
</dbReference>
<dbReference type="AlphaFoldDB" id="A0A7W6S6Q7"/>
<dbReference type="Proteomes" id="UP000576087">
    <property type="component" value="Unassembled WGS sequence"/>
</dbReference>
<evidence type="ECO:0000313" key="7">
    <source>
        <dbReference type="EMBL" id="MBB4411485.1"/>
    </source>
</evidence>
<dbReference type="Proteomes" id="UP000520770">
    <property type="component" value="Unassembled WGS sequence"/>
</dbReference>
<evidence type="ECO:0000256" key="3">
    <source>
        <dbReference type="ARBA" id="ARBA00035306"/>
    </source>
</evidence>
<evidence type="ECO:0000313" key="8">
    <source>
        <dbReference type="EMBL" id="MBB4446175.1"/>
    </source>
</evidence>
<dbReference type="EMBL" id="JACIHM010000002">
    <property type="protein sequence ID" value="MBB4446175.1"/>
    <property type="molecule type" value="Genomic_DNA"/>
</dbReference>
<dbReference type="PANTHER" id="PTHR21314:SF0">
    <property type="entry name" value="QUEUOSINE 5'-PHOSPHATE N-GLYCOSYLASE_HYDROLASE"/>
    <property type="match status" value="1"/>
</dbReference>
<dbReference type="Proteomes" id="UP000524535">
    <property type="component" value="Unassembled WGS sequence"/>
</dbReference>
<evidence type="ECO:0000256" key="4">
    <source>
        <dbReference type="ARBA" id="ARBA00035393"/>
    </source>
</evidence>
<comment type="caution">
    <text evidence="6">The sequence shown here is derived from an EMBL/GenBank/DDBJ whole genome shotgun (WGS) entry which is preliminary data.</text>
</comment>
<reference evidence="9 10" key="1">
    <citation type="submission" date="2020-08" db="EMBL/GenBank/DDBJ databases">
        <title>Genomic Encyclopedia of Type Strains, Phase IV (KMG-V): Genome sequencing to study the core and pangenomes of soil and plant-associated prokaryotes.</title>
        <authorList>
            <person name="Whitman W."/>
        </authorList>
    </citation>
    <scope>NUCLEOTIDE SEQUENCE [LARGE SCALE GENOMIC DNA]</scope>
    <source>
        <strain evidence="7 10">SEMIA 444</strain>
        <strain evidence="6 9">SEMIA 448</strain>
        <strain evidence="8 11">SEMIA 452</strain>
    </source>
</reference>
<comment type="similarity">
    <text evidence="2">Belongs to the QNG1 protein family.</text>
</comment>
<evidence type="ECO:0000313" key="9">
    <source>
        <dbReference type="Proteomes" id="UP000520770"/>
    </source>
</evidence>
<proteinExistence type="inferred from homology"/>
<dbReference type="PANTHER" id="PTHR21314">
    <property type="entry name" value="QUEUOSINE 5'-PHOSPHATE N-GLYCOSYLASE_HYDROLASE-RELATED"/>
    <property type="match status" value="1"/>
</dbReference>
<dbReference type="EMBL" id="JACIGY010000002">
    <property type="protein sequence ID" value="MBB4411485.1"/>
    <property type="molecule type" value="Genomic_DNA"/>
</dbReference>
<evidence type="ECO:0000256" key="2">
    <source>
        <dbReference type="ARBA" id="ARBA00035119"/>
    </source>
</evidence>
<evidence type="ECO:0000313" key="10">
    <source>
        <dbReference type="Proteomes" id="UP000524535"/>
    </source>
</evidence>
<dbReference type="Pfam" id="PF10343">
    <property type="entry name" value="Q_salvage"/>
    <property type="match status" value="1"/>
</dbReference>
<accession>A0A7W6S6Q7</accession>
<organism evidence="6 9">
    <name type="scientific">Aliirhizobium cellulosilyticum</name>
    <dbReference type="NCBI Taxonomy" id="393664"/>
    <lineage>
        <taxon>Bacteria</taxon>
        <taxon>Pseudomonadati</taxon>
        <taxon>Pseudomonadota</taxon>
        <taxon>Alphaproteobacteria</taxon>
        <taxon>Hyphomicrobiales</taxon>
        <taxon>Rhizobiaceae</taxon>
        <taxon>Aliirhizobium</taxon>
    </lineage>
</organism>
<dbReference type="InterPro" id="IPR019438">
    <property type="entry name" value="Q_salvage"/>
</dbReference>